<name>A0A1I6JTR1_9FLAO</name>
<proteinExistence type="predicted"/>
<dbReference type="AlphaFoldDB" id="A0A1I6JTR1"/>
<gene>
    <name evidence="2" type="ORF">SAMN04488010_3024</name>
</gene>
<dbReference type="InterPro" id="IPR010879">
    <property type="entry name" value="DUF1508"/>
</dbReference>
<dbReference type="SUPFAM" id="SSF160113">
    <property type="entry name" value="YegP-like"/>
    <property type="match status" value="2"/>
</dbReference>
<keyword evidence="3" id="KW-1185">Reference proteome</keyword>
<dbReference type="InterPro" id="IPR036913">
    <property type="entry name" value="YegP-like_sf"/>
</dbReference>
<evidence type="ECO:0000313" key="3">
    <source>
        <dbReference type="Proteomes" id="UP000199462"/>
    </source>
</evidence>
<dbReference type="PANTHER" id="PTHR40606:SF1">
    <property type="entry name" value="UPF0339 PROTEIN YEGP"/>
    <property type="match status" value="1"/>
</dbReference>
<dbReference type="STRING" id="440514.SAMN04488010_3024"/>
<dbReference type="Proteomes" id="UP000199462">
    <property type="component" value="Unassembled WGS sequence"/>
</dbReference>
<evidence type="ECO:0000259" key="1">
    <source>
        <dbReference type="Pfam" id="PF07411"/>
    </source>
</evidence>
<feature type="domain" description="DUF1508" evidence="1">
    <location>
        <begin position="60"/>
        <end position="95"/>
    </location>
</feature>
<dbReference type="RefSeq" id="WP_027066552.1">
    <property type="nucleotide sequence ID" value="NZ_CANMGB010000004.1"/>
</dbReference>
<dbReference type="PANTHER" id="PTHR40606">
    <property type="match status" value="1"/>
</dbReference>
<dbReference type="InterPro" id="IPR051141">
    <property type="entry name" value="UPF0339_domain"/>
</dbReference>
<organism evidence="2 3">
    <name type="scientific">Maribacter stanieri</name>
    <dbReference type="NCBI Taxonomy" id="440514"/>
    <lineage>
        <taxon>Bacteria</taxon>
        <taxon>Pseudomonadati</taxon>
        <taxon>Bacteroidota</taxon>
        <taxon>Flavobacteriia</taxon>
        <taxon>Flavobacteriales</taxon>
        <taxon>Flavobacteriaceae</taxon>
        <taxon>Maribacter</taxon>
    </lineage>
</organism>
<protein>
    <recommendedName>
        <fullName evidence="1">DUF1508 domain-containing protein</fullName>
    </recommendedName>
</protein>
<dbReference type="Gene3D" id="2.30.29.80">
    <property type="match status" value="1"/>
</dbReference>
<evidence type="ECO:0000313" key="2">
    <source>
        <dbReference type="EMBL" id="SFR82352.1"/>
    </source>
</evidence>
<dbReference type="Pfam" id="PF07411">
    <property type="entry name" value="DUF1508"/>
    <property type="match status" value="1"/>
</dbReference>
<reference evidence="3" key="1">
    <citation type="submission" date="2016-10" db="EMBL/GenBank/DDBJ databases">
        <authorList>
            <person name="Varghese N."/>
            <person name="Submissions S."/>
        </authorList>
    </citation>
    <scope>NUCLEOTIDE SEQUENCE [LARGE SCALE GENOMIC DNA]</scope>
    <source>
        <strain evidence="3">DSM 19891</strain>
    </source>
</reference>
<dbReference type="EMBL" id="FOYX01000003">
    <property type="protein sequence ID" value="SFR82352.1"/>
    <property type="molecule type" value="Genomic_DNA"/>
</dbReference>
<accession>A0A1I6JTR1</accession>
<sequence>MIKINKKEGGSFQFMLKSNNGKTLLESITFTSENELDKTLKDIKALKDSNGKFFERRTNTDGKFLVELKNSFGKIIGSSGLYSSEAGMENGILNISNSIDKVTKLDRQ</sequence>